<evidence type="ECO:0000256" key="3">
    <source>
        <dbReference type="SAM" id="Coils"/>
    </source>
</evidence>
<name>A0A640K9Q7_LEITA</name>
<feature type="region of interest" description="Disordered" evidence="4">
    <location>
        <begin position="216"/>
        <end position="293"/>
    </location>
</feature>
<keyword evidence="2" id="KW-0677">Repeat</keyword>
<dbReference type="GO" id="GO:0005737">
    <property type="term" value="C:cytoplasm"/>
    <property type="evidence" value="ECO:0007669"/>
    <property type="project" value="TreeGrafter"/>
</dbReference>
<organism evidence="5 6">
    <name type="scientific">Leishmania tarentolae</name>
    <name type="common">Sauroleishmania tarentolae</name>
    <dbReference type="NCBI Taxonomy" id="5689"/>
    <lineage>
        <taxon>Eukaryota</taxon>
        <taxon>Discoba</taxon>
        <taxon>Euglenozoa</taxon>
        <taxon>Kinetoplastea</taxon>
        <taxon>Metakinetoplastina</taxon>
        <taxon>Trypanosomatida</taxon>
        <taxon>Trypanosomatidae</taxon>
        <taxon>Leishmaniinae</taxon>
        <taxon>Leishmania</taxon>
        <taxon>lizard Leishmania</taxon>
    </lineage>
</organism>
<feature type="region of interest" description="Disordered" evidence="4">
    <location>
        <begin position="780"/>
        <end position="803"/>
    </location>
</feature>
<evidence type="ECO:0000313" key="6">
    <source>
        <dbReference type="Proteomes" id="UP000419144"/>
    </source>
</evidence>
<comment type="caution">
    <text evidence="5">The sequence shown here is derived from an EMBL/GenBank/DDBJ whole genome shotgun (WGS) entry which is preliminary data.</text>
</comment>
<dbReference type="VEuPathDB" id="TriTrypDB:LtaPh_0512300"/>
<dbReference type="PANTHER" id="PTHR15454">
    <property type="entry name" value="NISCHARIN RELATED"/>
    <property type="match status" value="1"/>
</dbReference>
<feature type="compositionally biased region" description="Low complexity" evidence="4">
    <location>
        <begin position="727"/>
        <end position="747"/>
    </location>
</feature>
<dbReference type="Proteomes" id="UP000419144">
    <property type="component" value="Unassembled WGS sequence"/>
</dbReference>
<dbReference type="PROSITE" id="PS51450">
    <property type="entry name" value="LRR"/>
    <property type="match status" value="2"/>
</dbReference>
<feature type="coiled-coil region" evidence="3">
    <location>
        <begin position="830"/>
        <end position="903"/>
    </location>
</feature>
<dbReference type="AlphaFoldDB" id="A0A640K9Q7"/>
<dbReference type="SUPFAM" id="SSF52058">
    <property type="entry name" value="L domain-like"/>
    <property type="match status" value="1"/>
</dbReference>
<sequence>MHVLLERRNIYELEEVHLRSYGLTAAEIPTTVKLNLSHNHLRSLQRPLVHTTRGDVRAASDTDTVMPSSFGTVSAGASPMSLEKRRSALSPFTALAHLLVNHNQLRSLVGLCGAADTLTVLIATHNSLTSLDGMQACKRLTYVDLSYNSIESLQGLPLMLAAPSPEAASESTAELPHRGASAMEGASFATPPMTDGAAAKHDEKILFRHVNGDANEGAASISTPPIPTSPHPWLGAKICQHSHSPNGAGHLRHHCYAHHSQSQQQQPPSGQSLGDARSLATRPEQGAKTSIRLDVGETVMARSATTGARASSKLVATSAAADASPPSSGADSGSGNIGGDKVSVVLILSHNRLRGRALSGMVWVASTLASNGTAQGRTPSSAHLLLRPWCTALTHLDLSHNYIEDARDVRRLFSLIHWPSSPSPSSAAAVTCAPALACLQCLDVSGNPFLVNGSLADELARSSQSPPSATAELSWTSSMFSCTNARRPVIEMASDLQSDGEREGQGSVEATVMNAGHAVVPSVQFRLNYASRTMSAALQGASSLASAVTFPSLAAAQGAMDTLLASLANRWQCTAPSPPPPVTATMFALFSPADTRAVVEKVPQRCTVHLHGGELTVLAAALQQRGARLGEMLEVHVSVPGLYAKRATASATPSATSNGRSPPPSSPSRSRSDARTAVAMATGADTSRSIFLTPPPRWTRNTSVSMDVSVLSGGRVPSPPAARRLTTPMAPSSVPAASPTAAAVEMSQDAESVPEDALSTSSNTCSVERSTVGYRLYQGRAHQRQPGSVADKSSGSSGTAVAHVDGTSGSGVAAVSHAATASLSADAVELQLLRAEVVELRRRYRELQRKTHDQTCVLKRQEATIRELKKTAAFAQQESQAELSMAQLEIRRLRKQVQVLNDLATQAAPPEPTSVSPALSAPLQLPYSDEL</sequence>
<dbReference type="EMBL" id="BLBS01000006">
    <property type="protein sequence ID" value="GET85851.1"/>
    <property type="molecule type" value="Genomic_DNA"/>
</dbReference>
<feature type="compositionally biased region" description="Low complexity" evidence="4">
    <location>
        <begin position="260"/>
        <end position="272"/>
    </location>
</feature>
<feature type="region of interest" description="Disordered" evidence="4">
    <location>
        <begin position="904"/>
        <end position="931"/>
    </location>
</feature>
<evidence type="ECO:0008006" key="7">
    <source>
        <dbReference type="Google" id="ProtNLM"/>
    </source>
</evidence>
<feature type="compositionally biased region" description="Low complexity" evidence="4">
    <location>
        <begin position="648"/>
        <end position="657"/>
    </location>
</feature>
<dbReference type="OrthoDB" id="266138at2759"/>
<keyword evidence="3" id="KW-0175">Coiled coil</keyword>
<reference evidence="5" key="1">
    <citation type="submission" date="2019-11" db="EMBL/GenBank/DDBJ databases">
        <title>Leishmania tarentolae CDS.</title>
        <authorList>
            <person name="Goto Y."/>
            <person name="Yamagishi J."/>
        </authorList>
    </citation>
    <scope>NUCLEOTIDE SEQUENCE [LARGE SCALE GENOMIC DNA]</scope>
    <source>
        <strain evidence="5">Parrot Tar II</strain>
    </source>
</reference>
<dbReference type="PANTHER" id="PTHR15454:SF56">
    <property type="entry name" value="PROTEIN PHOSPHATASE 1 REGULATORY SUBUNIT 7-RELATED"/>
    <property type="match status" value="1"/>
</dbReference>
<evidence type="ECO:0000256" key="4">
    <source>
        <dbReference type="SAM" id="MobiDB-lite"/>
    </source>
</evidence>
<dbReference type="InterPro" id="IPR001611">
    <property type="entry name" value="Leu-rich_rpt"/>
</dbReference>
<evidence type="ECO:0000256" key="1">
    <source>
        <dbReference type="ARBA" id="ARBA00022614"/>
    </source>
</evidence>
<evidence type="ECO:0000256" key="2">
    <source>
        <dbReference type="ARBA" id="ARBA00022737"/>
    </source>
</evidence>
<dbReference type="Gene3D" id="3.80.10.10">
    <property type="entry name" value="Ribonuclease Inhibitor"/>
    <property type="match status" value="2"/>
</dbReference>
<dbReference type="InterPro" id="IPR032675">
    <property type="entry name" value="LRR_dom_sf"/>
</dbReference>
<protein>
    <recommendedName>
        <fullName evidence="7">Leucine-rich repeat protein</fullName>
    </recommendedName>
</protein>
<feature type="region of interest" description="Disordered" evidence="4">
    <location>
        <begin position="648"/>
        <end position="764"/>
    </location>
</feature>
<gene>
    <name evidence="5" type="ORF">LtaPh_0512300</name>
</gene>
<accession>A0A640K9Q7</accession>
<proteinExistence type="predicted"/>
<keyword evidence="1" id="KW-0433">Leucine-rich repeat</keyword>
<evidence type="ECO:0000313" key="5">
    <source>
        <dbReference type="EMBL" id="GET85851.1"/>
    </source>
</evidence>
<keyword evidence="6" id="KW-1185">Reference proteome</keyword>